<dbReference type="CDD" id="cd02064">
    <property type="entry name" value="FAD_synthetase_N"/>
    <property type="match status" value="1"/>
</dbReference>
<keyword evidence="7 14" id="KW-0547">Nucleotide-binding</keyword>
<dbReference type="GO" id="GO:0003919">
    <property type="term" value="F:FMN adenylyltransferase activity"/>
    <property type="evidence" value="ECO:0007669"/>
    <property type="project" value="UniProtKB-UniRule"/>
</dbReference>
<dbReference type="GO" id="GO:0009231">
    <property type="term" value="P:riboflavin biosynthetic process"/>
    <property type="evidence" value="ECO:0007669"/>
    <property type="project" value="InterPro"/>
</dbReference>
<proteinExistence type="inferred from homology"/>
<comment type="pathway">
    <text evidence="1 14">Cofactor biosynthesis; FAD biosynthesis; FAD from FMN: step 1/1.</text>
</comment>
<evidence type="ECO:0000313" key="17">
    <source>
        <dbReference type="Proteomes" id="UP000824123"/>
    </source>
</evidence>
<evidence type="ECO:0000256" key="14">
    <source>
        <dbReference type="PIRNR" id="PIRNR004491"/>
    </source>
</evidence>
<dbReference type="EC" id="2.7.1.26" evidence="14"/>
<evidence type="ECO:0000256" key="12">
    <source>
        <dbReference type="ARBA" id="ARBA00047880"/>
    </source>
</evidence>
<dbReference type="InterPro" id="IPR023465">
    <property type="entry name" value="Riboflavin_kinase_dom_sf"/>
</dbReference>
<comment type="pathway">
    <text evidence="2 14">Cofactor biosynthesis; FMN biosynthesis; FMN from riboflavin (ATP route): step 1/1.</text>
</comment>
<evidence type="ECO:0000256" key="5">
    <source>
        <dbReference type="ARBA" id="ARBA00022679"/>
    </source>
</evidence>
<protein>
    <recommendedName>
        <fullName evidence="14">Riboflavin biosynthesis protein</fullName>
    </recommendedName>
    <domain>
        <recommendedName>
            <fullName evidence="14">Riboflavin kinase</fullName>
            <ecNumber evidence="14">2.7.1.26</ecNumber>
        </recommendedName>
        <alternativeName>
            <fullName evidence="14">Flavokinase</fullName>
        </alternativeName>
    </domain>
    <domain>
        <recommendedName>
            <fullName evidence="14">FMN adenylyltransferase</fullName>
            <ecNumber evidence="14">2.7.7.2</ecNumber>
        </recommendedName>
        <alternativeName>
            <fullName evidence="14">FAD pyrophosphorylase</fullName>
        </alternativeName>
        <alternativeName>
            <fullName evidence="14">FAD synthase</fullName>
        </alternativeName>
    </domain>
</protein>
<comment type="similarity">
    <text evidence="14">Belongs to the ribF family.</text>
</comment>
<keyword evidence="8 14" id="KW-0418">Kinase</keyword>
<comment type="catalytic activity">
    <reaction evidence="13 14">
        <text>FMN + ATP + H(+) = FAD + diphosphate</text>
        <dbReference type="Rhea" id="RHEA:17237"/>
        <dbReference type="ChEBI" id="CHEBI:15378"/>
        <dbReference type="ChEBI" id="CHEBI:30616"/>
        <dbReference type="ChEBI" id="CHEBI:33019"/>
        <dbReference type="ChEBI" id="CHEBI:57692"/>
        <dbReference type="ChEBI" id="CHEBI:58210"/>
        <dbReference type="EC" id="2.7.7.2"/>
    </reaction>
</comment>
<dbReference type="PANTHER" id="PTHR22749">
    <property type="entry name" value="RIBOFLAVIN KINASE/FMN ADENYLYLTRANSFERASE"/>
    <property type="match status" value="1"/>
</dbReference>
<accession>A0A9D1S4S4</accession>
<dbReference type="PANTHER" id="PTHR22749:SF6">
    <property type="entry name" value="RIBOFLAVIN KINASE"/>
    <property type="match status" value="1"/>
</dbReference>
<dbReference type="InterPro" id="IPR023468">
    <property type="entry name" value="Riboflavin_kinase"/>
</dbReference>
<evidence type="ECO:0000256" key="9">
    <source>
        <dbReference type="ARBA" id="ARBA00022827"/>
    </source>
</evidence>
<dbReference type="NCBIfam" id="TIGR00083">
    <property type="entry name" value="ribF"/>
    <property type="match status" value="1"/>
</dbReference>
<keyword evidence="10 14" id="KW-0067">ATP-binding</keyword>
<evidence type="ECO:0000256" key="6">
    <source>
        <dbReference type="ARBA" id="ARBA00022695"/>
    </source>
</evidence>
<dbReference type="Gene3D" id="3.40.50.620">
    <property type="entry name" value="HUPs"/>
    <property type="match status" value="1"/>
</dbReference>
<evidence type="ECO:0000259" key="15">
    <source>
        <dbReference type="SMART" id="SM00904"/>
    </source>
</evidence>
<dbReference type="SMART" id="SM00904">
    <property type="entry name" value="Flavokinase"/>
    <property type="match status" value="1"/>
</dbReference>
<dbReference type="SUPFAM" id="SSF82114">
    <property type="entry name" value="Riboflavin kinase-like"/>
    <property type="match status" value="1"/>
</dbReference>
<dbReference type="GO" id="GO:0006747">
    <property type="term" value="P:FAD biosynthetic process"/>
    <property type="evidence" value="ECO:0007669"/>
    <property type="project" value="UniProtKB-UniRule"/>
</dbReference>
<dbReference type="Proteomes" id="UP000824123">
    <property type="component" value="Unassembled WGS sequence"/>
</dbReference>
<evidence type="ECO:0000256" key="10">
    <source>
        <dbReference type="ARBA" id="ARBA00022840"/>
    </source>
</evidence>
<reference evidence="16" key="2">
    <citation type="journal article" date="2021" name="PeerJ">
        <title>Extensive microbial diversity within the chicken gut microbiome revealed by metagenomics and culture.</title>
        <authorList>
            <person name="Gilroy R."/>
            <person name="Ravi A."/>
            <person name="Getino M."/>
            <person name="Pursley I."/>
            <person name="Horton D.L."/>
            <person name="Alikhan N.F."/>
            <person name="Baker D."/>
            <person name="Gharbi K."/>
            <person name="Hall N."/>
            <person name="Watson M."/>
            <person name="Adriaenssens E.M."/>
            <person name="Foster-Nyarko E."/>
            <person name="Jarju S."/>
            <person name="Secka A."/>
            <person name="Antonio M."/>
            <person name="Oren A."/>
            <person name="Chaudhuri R.R."/>
            <person name="La Ragione R."/>
            <person name="Hildebrand F."/>
            <person name="Pallen M.J."/>
        </authorList>
    </citation>
    <scope>NUCLEOTIDE SEQUENCE</scope>
    <source>
        <strain evidence="16">ChiSxjej2B14-8506</strain>
    </source>
</reference>
<keyword evidence="9 14" id="KW-0274">FAD</keyword>
<evidence type="ECO:0000256" key="4">
    <source>
        <dbReference type="ARBA" id="ARBA00022643"/>
    </source>
</evidence>
<dbReference type="Pfam" id="PF06574">
    <property type="entry name" value="FAD_syn"/>
    <property type="match status" value="1"/>
</dbReference>
<dbReference type="EMBL" id="DVNK01000039">
    <property type="protein sequence ID" value="HIU46866.1"/>
    <property type="molecule type" value="Genomic_DNA"/>
</dbReference>
<comment type="catalytic activity">
    <reaction evidence="12 14">
        <text>riboflavin + ATP = FMN + ADP + H(+)</text>
        <dbReference type="Rhea" id="RHEA:14357"/>
        <dbReference type="ChEBI" id="CHEBI:15378"/>
        <dbReference type="ChEBI" id="CHEBI:30616"/>
        <dbReference type="ChEBI" id="CHEBI:57986"/>
        <dbReference type="ChEBI" id="CHEBI:58210"/>
        <dbReference type="ChEBI" id="CHEBI:456216"/>
        <dbReference type="EC" id="2.7.1.26"/>
    </reaction>
</comment>
<evidence type="ECO:0000256" key="7">
    <source>
        <dbReference type="ARBA" id="ARBA00022741"/>
    </source>
</evidence>
<dbReference type="EC" id="2.7.7.2" evidence="14"/>
<keyword evidence="4 14" id="KW-0288">FMN</keyword>
<keyword evidence="11" id="KW-0511">Multifunctional enzyme</keyword>
<evidence type="ECO:0000256" key="3">
    <source>
        <dbReference type="ARBA" id="ARBA00022630"/>
    </source>
</evidence>
<evidence type="ECO:0000256" key="8">
    <source>
        <dbReference type="ARBA" id="ARBA00022777"/>
    </source>
</evidence>
<name>A0A9D1S4S4_9FIRM</name>
<comment type="caution">
    <text evidence="16">The sequence shown here is derived from an EMBL/GenBank/DDBJ whole genome shotgun (WGS) entry which is preliminary data.</text>
</comment>
<dbReference type="GO" id="GO:0008531">
    <property type="term" value="F:riboflavin kinase activity"/>
    <property type="evidence" value="ECO:0007669"/>
    <property type="project" value="UniProtKB-UniRule"/>
</dbReference>
<dbReference type="AlphaFoldDB" id="A0A9D1S4S4"/>
<sequence length="335" mass="36211">MQVYRDMDEYARSAGPCVAALGMFDGVHAGHAALIAEAVRQARARGVAAVAVTFDVNPLRVLRPECAPGDIQSLDEKLAALAALGLDATVCEAFTAEFARRPGEAFARDLADKLRVRAIVAGYNYTFGDRGACGPDELRRLGDELGFDVVIVPPVEMDGCAVSSTRVRQKLAEGDIAGVSELLGRPYELSGTVAHGKRLGRRLGFPTANLNIAPGRALPRAGVYICALNFGGEWLPGVLNIGSQPTVPSGHMTCEAHVLQDVGDVYGQYMTVRFIEFGRPERKFDGVEELREQVERDKANARAYFQAHDGLLAALNAERTPQNKLQITNLTFTNR</sequence>
<dbReference type="InterPro" id="IPR002606">
    <property type="entry name" value="Riboflavin_kinase_bac"/>
</dbReference>
<gene>
    <name evidence="16" type="ORF">IAC59_06370</name>
</gene>
<dbReference type="NCBIfam" id="NF004162">
    <property type="entry name" value="PRK05627.1-5"/>
    <property type="match status" value="1"/>
</dbReference>
<dbReference type="Pfam" id="PF01687">
    <property type="entry name" value="Flavokinase"/>
    <property type="match status" value="1"/>
</dbReference>
<dbReference type="PIRSF" id="PIRSF004491">
    <property type="entry name" value="FAD_Synth"/>
    <property type="match status" value="1"/>
</dbReference>
<dbReference type="GO" id="GO:0005524">
    <property type="term" value="F:ATP binding"/>
    <property type="evidence" value="ECO:0007669"/>
    <property type="project" value="UniProtKB-UniRule"/>
</dbReference>
<dbReference type="InterPro" id="IPR015864">
    <property type="entry name" value="FAD_synthase"/>
</dbReference>
<feature type="domain" description="Riboflavin kinase" evidence="15">
    <location>
        <begin position="182"/>
        <end position="306"/>
    </location>
</feature>
<evidence type="ECO:0000256" key="13">
    <source>
        <dbReference type="ARBA" id="ARBA00049494"/>
    </source>
</evidence>
<dbReference type="InterPro" id="IPR015865">
    <property type="entry name" value="Riboflavin_kinase_bac/euk"/>
</dbReference>
<evidence type="ECO:0000256" key="1">
    <source>
        <dbReference type="ARBA" id="ARBA00004726"/>
    </source>
</evidence>
<evidence type="ECO:0000313" key="16">
    <source>
        <dbReference type="EMBL" id="HIU46866.1"/>
    </source>
</evidence>
<dbReference type="Gene3D" id="2.40.30.30">
    <property type="entry name" value="Riboflavin kinase-like"/>
    <property type="match status" value="1"/>
</dbReference>
<keyword evidence="6 14" id="KW-0548">Nucleotidyltransferase</keyword>
<keyword evidence="5 14" id="KW-0808">Transferase</keyword>
<dbReference type="FunFam" id="3.40.50.620:FF:000021">
    <property type="entry name" value="Riboflavin biosynthesis protein"/>
    <property type="match status" value="1"/>
</dbReference>
<organism evidence="16 17">
    <name type="scientific">Candidatus Fimadaptatus faecigallinarum</name>
    <dbReference type="NCBI Taxonomy" id="2840814"/>
    <lineage>
        <taxon>Bacteria</taxon>
        <taxon>Bacillati</taxon>
        <taxon>Bacillota</taxon>
        <taxon>Clostridia</taxon>
        <taxon>Eubacteriales</taxon>
        <taxon>Candidatus Fimadaptatus</taxon>
    </lineage>
</organism>
<evidence type="ECO:0000256" key="2">
    <source>
        <dbReference type="ARBA" id="ARBA00005201"/>
    </source>
</evidence>
<keyword evidence="3 14" id="KW-0285">Flavoprotein</keyword>
<dbReference type="InterPro" id="IPR014729">
    <property type="entry name" value="Rossmann-like_a/b/a_fold"/>
</dbReference>
<reference evidence="16" key="1">
    <citation type="submission" date="2020-10" db="EMBL/GenBank/DDBJ databases">
        <authorList>
            <person name="Gilroy R."/>
        </authorList>
    </citation>
    <scope>NUCLEOTIDE SEQUENCE</scope>
    <source>
        <strain evidence="16">ChiSxjej2B14-8506</strain>
    </source>
</reference>
<evidence type="ECO:0000256" key="11">
    <source>
        <dbReference type="ARBA" id="ARBA00023268"/>
    </source>
</evidence>
<dbReference type="SUPFAM" id="SSF52374">
    <property type="entry name" value="Nucleotidylyl transferase"/>
    <property type="match status" value="1"/>
</dbReference>
<dbReference type="GO" id="GO:0009398">
    <property type="term" value="P:FMN biosynthetic process"/>
    <property type="evidence" value="ECO:0007669"/>
    <property type="project" value="UniProtKB-UniRule"/>
</dbReference>